<reference evidence="7 8" key="1">
    <citation type="submission" date="2016-02" db="EMBL/GenBank/DDBJ databases">
        <title>Anaerosporomusa subterraneum gen. nov., sp. nov., a spore-forming obligate anaerobe isolated from saprolite.</title>
        <authorList>
            <person name="Choi J.K."/>
            <person name="Shah M."/>
            <person name="Yee N."/>
        </authorList>
    </citation>
    <scope>NUCLEOTIDE SEQUENCE [LARGE SCALE GENOMIC DNA]</scope>
    <source>
        <strain evidence="7 8">RU4</strain>
    </source>
</reference>
<feature type="chain" id="PRO_5038331614" evidence="5">
    <location>
        <begin position="20"/>
        <end position="263"/>
    </location>
</feature>
<dbReference type="STRING" id="1794912.AXX12_11370"/>
<proteinExistence type="inferred from homology"/>
<evidence type="ECO:0000313" key="7">
    <source>
        <dbReference type="EMBL" id="KYZ75792.1"/>
    </source>
</evidence>
<dbReference type="AlphaFoldDB" id="A0A154BPD1"/>
<dbReference type="PROSITE" id="PS01039">
    <property type="entry name" value="SBP_BACTERIAL_3"/>
    <property type="match status" value="1"/>
</dbReference>
<evidence type="ECO:0000256" key="5">
    <source>
        <dbReference type="SAM" id="SignalP"/>
    </source>
</evidence>
<dbReference type="SMART" id="SM00062">
    <property type="entry name" value="PBPb"/>
    <property type="match status" value="1"/>
</dbReference>
<evidence type="ECO:0000256" key="3">
    <source>
        <dbReference type="ARBA" id="ARBA00022729"/>
    </source>
</evidence>
<dbReference type="InterPro" id="IPR001638">
    <property type="entry name" value="Solute-binding_3/MltF_N"/>
</dbReference>
<sequence length="263" mass="28758">MKKIIGLVLLVIMAGAIFAGCGGADTKAPAAQTKKKIVIGLDDSFPPMGFRDDKNNIVGFDIDMAKEAAKRLNVEVEFKPIDWSAKEMELNGKRIDALWNAMNITEERKKNVLFSDPYMESKQLIFVLAGSPIKGAADLAGKAVGVQESSIGDEVVSKDAKLKASLKDLKKYPDCIAAFLDLKAGRIDAIVTDEILGRYYMSKEAGKYVAIEKPMGEVGVYGVGFRKDDKELRDKVQAALNEMKKDGTSAKISKQWFGADIVR</sequence>
<evidence type="ECO:0000256" key="2">
    <source>
        <dbReference type="ARBA" id="ARBA00010333"/>
    </source>
</evidence>
<dbReference type="PROSITE" id="PS51257">
    <property type="entry name" value="PROKAR_LIPOPROTEIN"/>
    <property type="match status" value="1"/>
</dbReference>
<dbReference type="GO" id="GO:0030313">
    <property type="term" value="C:cell envelope"/>
    <property type="evidence" value="ECO:0007669"/>
    <property type="project" value="UniProtKB-SubCell"/>
</dbReference>
<keyword evidence="8" id="KW-1185">Reference proteome</keyword>
<dbReference type="CDD" id="cd00996">
    <property type="entry name" value="PBP2_AatB_like"/>
    <property type="match status" value="1"/>
</dbReference>
<dbReference type="Pfam" id="PF00497">
    <property type="entry name" value="SBP_bac_3"/>
    <property type="match status" value="1"/>
</dbReference>
<dbReference type="RefSeq" id="WP_066243586.1">
    <property type="nucleotide sequence ID" value="NZ_LSGP01000020.1"/>
</dbReference>
<dbReference type="OrthoDB" id="9775197at2"/>
<organism evidence="7 8">
    <name type="scientific">Anaerosporomusa subterranea</name>
    <dbReference type="NCBI Taxonomy" id="1794912"/>
    <lineage>
        <taxon>Bacteria</taxon>
        <taxon>Bacillati</taxon>
        <taxon>Bacillota</taxon>
        <taxon>Negativicutes</taxon>
        <taxon>Acetonemataceae</taxon>
        <taxon>Anaerosporomusa</taxon>
    </lineage>
</organism>
<feature type="signal peptide" evidence="5">
    <location>
        <begin position="1"/>
        <end position="19"/>
    </location>
</feature>
<dbReference type="InterPro" id="IPR018313">
    <property type="entry name" value="SBP_3_CS"/>
</dbReference>
<dbReference type="PANTHER" id="PTHR35936:SF34">
    <property type="entry name" value="ABC TRANSPORTER EXTRACELLULAR-BINDING PROTEIN YCKB-RELATED"/>
    <property type="match status" value="1"/>
</dbReference>
<protein>
    <submittedName>
        <fullName evidence="7">Amino acid ABC transporter substrate-binding protein</fullName>
    </submittedName>
</protein>
<gene>
    <name evidence="7" type="ORF">AXX12_11370</name>
</gene>
<evidence type="ECO:0000256" key="4">
    <source>
        <dbReference type="RuleBase" id="RU003744"/>
    </source>
</evidence>
<dbReference type="SUPFAM" id="SSF53850">
    <property type="entry name" value="Periplasmic binding protein-like II"/>
    <property type="match status" value="1"/>
</dbReference>
<comment type="similarity">
    <text evidence="2 4">Belongs to the bacterial solute-binding protein 3 family.</text>
</comment>
<evidence type="ECO:0000256" key="1">
    <source>
        <dbReference type="ARBA" id="ARBA00004196"/>
    </source>
</evidence>
<comment type="caution">
    <text evidence="7">The sequence shown here is derived from an EMBL/GenBank/DDBJ whole genome shotgun (WGS) entry which is preliminary data.</text>
</comment>
<dbReference type="Gene3D" id="3.40.190.10">
    <property type="entry name" value="Periplasmic binding protein-like II"/>
    <property type="match status" value="2"/>
</dbReference>
<name>A0A154BPD1_ANASB</name>
<comment type="subcellular location">
    <subcellularLocation>
        <location evidence="1">Cell envelope</location>
    </subcellularLocation>
</comment>
<evidence type="ECO:0000259" key="6">
    <source>
        <dbReference type="SMART" id="SM00062"/>
    </source>
</evidence>
<evidence type="ECO:0000313" key="8">
    <source>
        <dbReference type="Proteomes" id="UP000076268"/>
    </source>
</evidence>
<feature type="domain" description="Solute-binding protein family 3/N-terminal" evidence="6">
    <location>
        <begin position="36"/>
        <end position="260"/>
    </location>
</feature>
<dbReference type="Proteomes" id="UP000076268">
    <property type="component" value="Unassembled WGS sequence"/>
</dbReference>
<dbReference type="PANTHER" id="PTHR35936">
    <property type="entry name" value="MEMBRANE-BOUND LYTIC MUREIN TRANSGLYCOSYLASE F"/>
    <property type="match status" value="1"/>
</dbReference>
<dbReference type="EMBL" id="LSGP01000020">
    <property type="protein sequence ID" value="KYZ75792.1"/>
    <property type="molecule type" value="Genomic_DNA"/>
</dbReference>
<keyword evidence="3 5" id="KW-0732">Signal</keyword>
<accession>A0A154BPD1</accession>